<dbReference type="InterPro" id="IPR036890">
    <property type="entry name" value="HATPase_C_sf"/>
</dbReference>
<dbReference type="InterPro" id="IPR050980">
    <property type="entry name" value="2C_sensor_his_kinase"/>
</dbReference>
<organism evidence="12 13">
    <name type="scientific">Spongiibacter thalassae</name>
    <dbReference type="NCBI Taxonomy" id="2721624"/>
    <lineage>
        <taxon>Bacteria</taxon>
        <taxon>Pseudomonadati</taxon>
        <taxon>Pseudomonadota</taxon>
        <taxon>Gammaproteobacteria</taxon>
        <taxon>Cellvibrionales</taxon>
        <taxon>Spongiibacteraceae</taxon>
        <taxon>Spongiibacter</taxon>
    </lineage>
</organism>
<protein>
    <recommendedName>
        <fullName evidence="3">histidine kinase</fullName>
        <ecNumber evidence="3">2.7.13.3</ecNumber>
    </recommendedName>
</protein>
<dbReference type="EC" id="2.7.13.3" evidence="3"/>
<feature type="transmembrane region" description="Helical" evidence="10">
    <location>
        <begin position="74"/>
        <end position="95"/>
    </location>
</feature>
<keyword evidence="10" id="KW-0812">Transmembrane</keyword>
<keyword evidence="9" id="KW-0067">ATP-binding</keyword>
<dbReference type="SMART" id="SM00387">
    <property type="entry name" value="HATPase_c"/>
    <property type="match status" value="1"/>
</dbReference>
<keyword evidence="13" id="KW-1185">Reference proteome</keyword>
<dbReference type="Gene3D" id="3.30.565.10">
    <property type="entry name" value="Histidine kinase-like ATPase, C-terminal domain"/>
    <property type="match status" value="1"/>
</dbReference>
<comment type="caution">
    <text evidence="12">The sequence shown here is derived from an EMBL/GenBank/DDBJ whole genome shotgun (WGS) entry which is preliminary data.</text>
</comment>
<keyword evidence="8 12" id="KW-0418">Kinase</keyword>
<gene>
    <name evidence="12" type="ORF">HCU74_19255</name>
</gene>
<evidence type="ECO:0000256" key="4">
    <source>
        <dbReference type="ARBA" id="ARBA00022475"/>
    </source>
</evidence>
<dbReference type="RefSeq" id="WP_168452058.1">
    <property type="nucleotide sequence ID" value="NZ_JAAWWK010000008.1"/>
</dbReference>
<keyword evidence="10" id="KW-1133">Transmembrane helix</keyword>
<feature type="transmembrane region" description="Helical" evidence="10">
    <location>
        <begin position="12"/>
        <end position="34"/>
    </location>
</feature>
<keyword evidence="5" id="KW-0597">Phosphoprotein</keyword>
<evidence type="ECO:0000313" key="13">
    <source>
        <dbReference type="Proteomes" id="UP000765845"/>
    </source>
</evidence>
<dbReference type="PRINTS" id="PR00344">
    <property type="entry name" value="BCTRLSENSOR"/>
</dbReference>
<dbReference type="PROSITE" id="PS50109">
    <property type="entry name" value="HIS_KIN"/>
    <property type="match status" value="1"/>
</dbReference>
<feature type="transmembrane region" description="Helical" evidence="10">
    <location>
        <begin position="124"/>
        <end position="142"/>
    </location>
</feature>
<dbReference type="PANTHER" id="PTHR44936">
    <property type="entry name" value="SENSOR PROTEIN CREC"/>
    <property type="match status" value="1"/>
</dbReference>
<keyword evidence="10" id="KW-0472">Membrane</keyword>
<evidence type="ECO:0000256" key="3">
    <source>
        <dbReference type="ARBA" id="ARBA00012438"/>
    </source>
</evidence>
<dbReference type="InterPro" id="IPR004358">
    <property type="entry name" value="Sig_transdc_His_kin-like_C"/>
</dbReference>
<evidence type="ECO:0000256" key="2">
    <source>
        <dbReference type="ARBA" id="ARBA00004651"/>
    </source>
</evidence>
<keyword evidence="7" id="KW-0547">Nucleotide-binding</keyword>
<evidence type="ECO:0000256" key="6">
    <source>
        <dbReference type="ARBA" id="ARBA00022679"/>
    </source>
</evidence>
<dbReference type="InterPro" id="IPR005467">
    <property type="entry name" value="His_kinase_dom"/>
</dbReference>
<evidence type="ECO:0000256" key="9">
    <source>
        <dbReference type="ARBA" id="ARBA00022840"/>
    </source>
</evidence>
<sequence>MKSFTHNSEASNLRRLCLIRAVVVAGQWLALLVAKHHLGWLLPFVTLEQLLSAISIFALFCWWRSYQRWPVTDVELCAHLCVDIIAFSAVLYFSGGGGNPFISYLLVPLCIAATTLPLAFTWGLALLSMSAYGFLLFFYIPLEYLSPHAQHDMTSTLGHTANSHIVGMWINFMVSALLISYFISAMADTLRRKESELAQARERQLQDEQLLAVATLAAGTAHELATPLATMKIISEDLLDAADGLAQQDLAALDRQIDQCSDILQQLVATARELSGTAPAPQQVAKYLASVLDRWQLLRPDCAPTLAVSPAASTLYIQPDGTLGQSILNLLNNAADVSPADVTLDADCDEDYLRITIADRGPGLPGPEGQINKAYVSTKGKGLGLGLMLSHSSAQRFGGSLRWRKRKGGGSTLELTLPRKNIEVQP</sequence>
<dbReference type="InterPro" id="IPR003661">
    <property type="entry name" value="HisK_dim/P_dom"/>
</dbReference>
<dbReference type="GO" id="GO:0016301">
    <property type="term" value="F:kinase activity"/>
    <property type="evidence" value="ECO:0007669"/>
    <property type="project" value="UniProtKB-KW"/>
</dbReference>
<dbReference type="SUPFAM" id="SSF47384">
    <property type="entry name" value="Homodimeric domain of signal transducing histidine kinase"/>
    <property type="match status" value="1"/>
</dbReference>
<dbReference type="SUPFAM" id="SSF55874">
    <property type="entry name" value="ATPase domain of HSP90 chaperone/DNA topoisomerase II/histidine kinase"/>
    <property type="match status" value="1"/>
</dbReference>
<proteinExistence type="predicted"/>
<accession>A0ABX1GJY1</accession>
<dbReference type="InterPro" id="IPR003594">
    <property type="entry name" value="HATPase_dom"/>
</dbReference>
<evidence type="ECO:0000313" key="12">
    <source>
        <dbReference type="EMBL" id="NKI19550.1"/>
    </source>
</evidence>
<dbReference type="Proteomes" id="UP000765845">
    <property type="component" value="Unassembled WGS sequence"/>
</dbReference>
<evidence type="ECO:0000256" key="1">
    <source>
        <dbReference type="ARBA" id="ARBA00000085"/>
    </source>
</evidence>
<dbReference type="Gene3D" id="1.10.287.130">
    <property type="match status" value="1"/>
</dbReference>
<dbReference type="CDD" id="cd00082">
    <property type="entry name" value="HisKA"/>
    <property type="match status" value="1"/>
</dbReference>
<dbReference type="PANTHER" id="PTHR44936:SF10">
    <property type="entry name" value="SENSOR PROTEIN RSTB"/>
    <property type="match status" value="1"/>
</dbReference>
<evidence type="ECO:0000259" key="11">
    <source>
        <dbReference type="PROSITE" id="PS50109"/>
    </source>
</evidence>
<dbReference type="Pfam" id="PF00512">
    <property type="entry name" value="HisKA"/>
    <property type="match status" value="1"/>
</dbReference>
<evidence type="ECO:0000256" key="10">
    <source>
        <dbReference type="SAM" id="Phobius"/>
    </source>
</evidence>
<reference evidence="12 13" key="1">
    <citation type="submission" date="2020-04" db="EMBL/GenBank/DDBJ databases">
        <authorList>
            <person name="Yoon J."/>
        </authorList>
    </citation>
    <scope>NUCLEOTIDE SEQUENCE [LARGE SCALE GENOMIC DNA]</scope>
    <source>
        <strain evidence="12 13">KMU-166</strain>
    </source>
</reference>
<name>A0ABX1GJY1_9GAMM</name>
<comment type="catalytic activity">
    <reaction evidence="1">
        <text>ATP + protein L-histidine = ADP + protein N-phospho-L-histidine.</text>
        <dbReference type="EC" id="2.7.13.3"/>
    </reaction>
</comment>
<dbReference type="Pfam" id="PF02518">
    <property type="entry name" value="HATPase_c"/>
    <property type="match status" value="1"/>
</dbReference>
<dbReference type="SMART" id="SM00388">
    <property type="entry name" value="HisKA"/>
    <property type="match status" value="1"/>
</dbReference>
<feature type="domain" description="Histidine kinase" evidence="11">
    <location>
        <begin position="219"/>
        <end position="421"/>
    </location>
</feature>
<dbReference type="InterPro" id="IPR036097">
    <property type="entry name" value="HisK_dim/P_sf"/>
</dbReference>
<feature type="transmembrane region" description="Helical" evidence="10">
    <location>
        <begin position="162"/>
        <end position="183"/>
    </location>
</feature>
<evidence type="ECO:0000256" key="8">
    <source>
        <dbReference type="ARBA" id="ARBA00022777"/>
    </source>
</evidence>
<evidence type="ECO:0000256" key="5">
    <source>
        <dbReference type="ARBA" id="ARBA00022553"/>
    </source>
</evidence>
<dbReference type="EMBL" id="JAAWWK010000008">
    <property type="protein sequence ID" value="NKI19550.1"/>
    <property type="molecule type" value="Genomic_DNA"/>
</dbReference>
<comment type="subcellular location">
    <subcellularLocation>
        <location evidence="2">Cell membrane</location>
        <topology evidence="2">Multi-pass membrane protein</topology>
    </subcellularLocation>
</comment>
<keyword evidence="6" id="KW-0808">Transferase</keyword>
<feature type="transmembrane region" description="Helical" evidence="10">
    <location>
        <begin position="40"/>
        <end position="62"/>
    </location>
</feature>
<evidence type="ECO:0000256" key="7">
    <source>
        <dbReference type="ARBA" id="ARBA00022741"/>
    </source>
</evidence>
<keyword evidence="4" id="KW-1003">Cell membrane</keyword>